<gene>
    <name evidence="2" type="ORF">A2838_01770</name>
</gene>
<keyword evidence="1" id="KW-1133">Transmembrane helix</keyword>
<reference evidence="2 3" key="1">
    <citation type="journal article" date="2016" name="Nat. Commun.">
        <title>Thousands of microbial genomes shed light on interconnected biogeochemical processes in an aquifer system.</title>
        <authorList>
            <person name="Anantharaman K."/>
            <person name="Brown C.T."/>
            <person name="Hug L.A."/>
            <person name="Sharon I."/>
            <person name="Castelle C.J."/>
            <person name="Probst A.J."/>
            <person name="Thomas B.C."/>
            <person name="Singh A."/>
            <person name="Wilkins M.J."/>
            <person name="Karaoz U."/>
            <person name="Brodie E.L."/>
            <person name="Williams K.H."/>
            <person name="Hubbard S.S."/>
            <person name="Banfield J.F."/>
        </authorList>
    </citation>
    <scope>NUCLEOTIDE SEQUENCE [LARGE SCALE GENOMIC DNA]</scope>
</reference>
<evidence type="ECO:0000256" key="1">
    <source>
        <dbReference type="SAM" id="Phobius"/>
    </source>
</evidence>
<comment type="caution">
    <text evidence="2">The sequence shown here is derived from an EMBL/GenBank/DDBJ whole genome shotgun (WGS) entry which is preliminary data.</text>
</comment>
<keyword evidence="1" id="KW-0812">Transmembrane</keyword>
<protein>
    <submittedName>
        <fullName evidence="2">Uncharacterized protein</fullName>
    </submittedName>
</protein>
<dbReference type="Proteomes" id="UP000178107">
    <property type="component" value="Unassembled WGS sequence"/>
</dbReference>
<name>A0A1G2T0E8_9BACT</name>
<evidence type="ECO:0000313" key="2">
    <source>
        <dbReference type="EMBL" id="OHA90309.1"/>
    </source>
</evidence>
<dbReference type="AlphaFoldDB" id="A0A1G2T0E8"/>
<organism evidence="2 3">
    <name type="scientific">Candidatus Zambryskibacteria bacterium RIFCSPHIGHO2_01_FULL_46_25</name>
    <dbReference type="NCBI Taxonomy" id="1802738"/>
    <lineage>
        <taxon>Bacteria</taxon>
        <taxon>Candidatus Zambryskiibacteriota</taxon>
    </lineage>
</organism>
<dbReference type="EMBL" id="MHVH01000005">
    <property type="protein sequence ID" value="OHA90309.1"/>
    <property type="molecule type" value="Genomic_DNA"/>
</dbReference>
<feature type="transmembrane region" description="Helical" evidence="1">
    <location>
        <begin position="6"/>
        <end position="24"/>
    </location>
</feature>
<accession>A0A1G2T0E8</accession>
<proteinExistence type="predicted"/>
<sequence>MEFMFFVVVIGMIIVGSVAMSYFATRTVANYASEPTVTLTPAPAVAGIGDKVRFTTRSGHKLVAKVVAVSMDGYAIRRHQRGPVFHRRNVLV</sequence>
<keyword evidence="1" id="KW-0472">Membrane</keyword>
<evidence type="ECO:0000313" key="3">
    <source>
        <dbReference type="Proteomes" id="UP000178107"/>
    </source>
</evidence>